<protein>
    <submittedName>
        <fullName evidence="1">Uncharacterized protein</fullName>
    </submittedName>
</protein>
<dbReference type="EMBL" id="LNQE01001762">
    <property type="protein sequence ID" value="KUG07882.1"/>
    <property type="molecule type" value="Genomic_DNA"/>
</dbReference>
<dbReference type="AlphaFoldDB" id="A0A0W8EGK2"/>
<organism evidence="1">
    <name type="scientific">hydrocarbon metagenome</name>
    <dbReference type="NCBI Taxonomy" id="938273"/>
    <lineage>
        <taxon>unclassified sequences</taxon>
        <taxon>metagenomes</taxon>
        <taxon>ecological metagenomes</taxon>
    </lineage>
</organism>
<evidence type="ECO:0000313" key="1">
    <source>
        <dbReference type="EMBL" id="KUG07882.1"/>
    </source>
</evidence>
<accession>A0A0W8EGK2</accession>
<comment type="caution">
    <text evidence="1">The sequence shown here is derived from an EMBL/GenBank/DDBJ whole genome shotgun (WGS) entry which is preliminary data.</text>
</comment>
<reference evidence="1" key="1">
    <citation type="journal article" date="2015" name="Proc. Natl. Acad. Sci. U.S.A.">
        <title>Networks of energetic and metabolic interactions define dynamics in microbial communities.</title>
        <authorList>
            <person name="Embree M."/>
            <person name="Liu J.K."/>
            <person name="Al-Bassam M.M."/>
            <person name="Zengler K."/>
        </authorList>
    </citation>
    <scope>NUCLEOTIDE SEQUENCE</scope>
</reference>
<proteinExistence type="predicted"/>
<gene>
    <name evidence="1" type="ORF">ASZ90_016714</name>
</gene>
<sequence length="94" mass="10578">MIILHCRSCNGTGKVTNEQFRICQALRSHDTKRYFHLPMENGDPDDDAQRQHDACNSVPENVECPVCEGAGEIIFDEDDWELKIVADAEDAAVE</sequence>
<name>A0A0W8EGK2_9ZZZZ</name>